<dbReference type="Gene3D" id="2.40.30.170">
    <property type="match status" value="1"/>
</dbReference>
<evidence type="ECO:0000313" key="3">
    <source>
        <dbReference type="EMBL" id="OUO57311.1"/>
    </source>
</evidence>
<dbReference type="AlphaFoldDB" id="A0A1Y4DPJ8"/>
<keyword evidence="4" id="KW-1185">Reference proteome</keyword>
<dbReference type="SUPFAM" id="SSF111369">
    <property type="entry name" value="HlyD-like secretion proteins"/>
    <property type="match status" value="1"/>
</dbReference>
<dbReference type="Gene3D" id="2.40.50.100">
    <property type="match status" value="1"/>
</dbReference>
<dbReference type="Pfam" id="PF25989">
    <property type="entry name" value="YknX_C"/>
    <property type="match status" value="1"/>
</dbReference>
<name>A0A1Y4DPJ8_9BACT</name>
<dbReference type="GO" id="GO:0015562">
    <property type="term" value="F:efflux transmembrane transporter activity"/>
    <property type="evidence" value="ECO:0007669"/>
    <property type="project" value="TreeGrafter"/>
</dbReference>
<dbReference type="RefSeq" id="WP_087286381.1">
    <property type="nucleotide sequence ID" value="NZ_NFJD01000001.1"/>
</dbReference>
<dbReference type="InterPro" id="IPR058625">
    <property type="entry name" value="MdtA-like_BSH"/>
</dbReference>
<evidence type="ECO:0000259" key="1">
    <source>
        <dbReference type="Pfam" id="PF25917"/>
    </source>
</evidence>
<dbReference type="Pfam" id="PF25917">
    <property type="entry name" value="BSH_RND"/>
    <property type="match status" value="1"/>
</dbReference>
<organism evidence="3 4">
    <name type="scientific">Candidatus Avelusimicrobium gallicola</name>
    <dbReference type="NCBI Taxonomy" id="2562704"/>
    <lineage>
        <taxon>Bacteria</taxon>
        <taxon>Pseudomonadati</taxon>
        <taxon>Elusimicrobiota</taxon>
        <taxon>Elusimicrobia</taxon>
        <taxon>Elusimicrobiales</taxon>
        <taxon>Elusimicrobiaceae</taxon>
        <taxon>Candidatus Avelusimicrobium</taxon>
    </lineage>
</organism>
<evidence type="ECO:0000313" key="4">
    <source>
        <dbReference type="Proteomes" id="UP000196368"/>
    </source>
</evidence>
<dbReference type="InterPro" id="IPR058637">
    <property type="entry name" value="YknX-like_C"/>
</dbReference>
<dbReference type="OrthoDB" id="9806939at2"/>
<sequence length="327" mass="36129">MIKKMLKRIWKPILFLLLAAAVVAGGWMWGVKPLIAKLKGDVIMPEDIVSVKKGSVEIFLKSQGTVMAKQDIKVTSKPSGILQAVYVKEGDTVKKGTKLALIKPGRNEFEDYKPVPIYAPADGTVVKCHADSKEYEKDLSERNLSLPRLGTFLEGSYDNTENATCLLRLVNTDTLVIPLYVSETQVLQLKKGMPVQIEVISLGDKAEPLTGKITYISTQIEKSGDRWSDSKGFLVLVELPRDGKNILLGVNTNITIVLQKSENVLTIPANALFEKDGKNYVFKYRGKNKADKTEVSTGLVNDTTVEITDGLKEDDQVLIALPYGESW</sequence>
<dbReference type="EMBL" id="NFJD01000001">
    <property type="protein sequence ID" value="OUO57311.1"/>
    <property type="molecule type" value="Genomic_DNA"/>
</dbReference>
<proteinExistence type="predicted"/>
<dbReference type="Proteomes" id="UP000196368">
    <property type="component" value="Unassembled WGS sequence"/>
</dbReference>
<evidence type="ECO:0000259" key="2">
    <source>
        <dbReference type="Pfam" id="PF25989"/>
    </source>
</evidence>
<dbReference type="GO" id="GO:1990281">
    <property type="term" value="C:efflux pump complex"/>
    <property type="evidence" value="ECO:0007669"/>
    <property type="project" value="TreeGrafter"/>
</dbReference>
<feature type="domain" description="YknX-like C-terminal permuted SH3-like" evidence="2">
    <location>
        <begin position="264"/>
        <end position="319"/>
    </location>
</feature>
<reference evidence="4" key="1">
    <citation type="submission" date="2017-04" db="EMBL/GenBank/DDBJ databases">
        <title>Function of individual gut microbiota members based on whole genome sequencing of pure cultures obtained from chicken caecum.</title>
        <authorList>
            <person name="Medvecky M."/>
            <person name="Cejkova D."/>
            <person name="Polansky O."/>
            <person name="Karasova D."/>
            <person name="Kubasova T."/>
            <person name="Cizek A."/>
            <person name="Rychlik I."/>
        </authorList>
    </citation>
    <scope>NUCLEOTIDE SEQUENCE [LARGE SCALE GENOMIC DNA]</scope>
    <source>
        <strain evidence="4">An273</strain>
    </source>
</reference>
<dbReference type="Gene3D" id="2.40.420.20">
    <property type="match status" value="1"/>
</dbReference>
<gene>
    <name evidence="3" type="ORF">B5F75_00605</name>
</gene>
<accession>A0A1Y4DPJ8</accession>
<feature type="domain" description="Multidrug resistance protein MdtA-like barrel-sandwich hybrid" evidence="1">
    <location>
        <begin position="72"/>
        <end position="129"/>
    </location>
</feature>
<comment type="caution">
    <text evidence="3">The sequence shown here is derived from an EMBL/GenBank/DDBJ whole genome shotgun (WGS) entry which is preliminary data.</text>
</comment>
<protein>
    <submittedName>
        <fullName evidence="3">Uncharacterized protein</fullName>
    </submittedName>
</protein>
<dbReference type="PANTHER" id="PTHR30469">
    <property type="entry name" value="MULTIDRUG RESISTANCE PROTEIN MDTA"/>
    <property type="match status" value="1"/>
</dbReference>